<keyword evidence="3" id="KW-1278">Translocase</keyword>
<feature type="compositionally biased region" description="Gly residues" evidence="4">
    <location>
        <begin position="84"/>
        <end position="95"/>
    </location>
</feature>
<dbReference type="EC" id="7.1.1.-" evidence="3"/>
<dbReference type="InterPro" id="IPR001268">
    <property type="entry name" value="NADH_UbQ_OxRdtase_30kDa_su"/>
</dbReference>
<evidence type="ECO:0000256" key="3">
    <source>
        <dbReference type="HAMAP-Rule" id="MF_01357"/>
    </source>
</evidence>
<keyword evidence="3" id="KW-0520">NAD</keyword>
<feature type="compositionally biased region" description="Low complexity" evidence="4">
    <location>
        <begin position="38"/>
        <end position="49"/>
    </location>
</feature>
<feature type="region of interest" description="Disordered" evidence="4">
    <location>
        <begin position="1"/>
        <end position="95"/>
    </location>
</feature>
<dbReference type="PANTHER" id="PTHR10884:SF14">
    <property type="entry name" value="NADH DEHYDROGENASE [UBIQUINONE] IRON-SULFUR PROTEIN 3, MITOCHONDRIAL"/>
    <property type="match status" value="1"/>
</dbReference>
<dbReference type="RefSeq" id="WP_344725850.1">
    <property type="nucleotide sequence ID" value="NZ_BAAAUS010000036.1"/>
</dbReference>
<dbReference type="GO" id="GO:0050136">
    <property type="term" value="F:NADH dehydrogenase (quinone) (non-electrogenic) activity"/>
    <property type="evidence" value="ECO:0007669"/>
    <property type="project" value="UniProtKB-EC"/>
</dbReference>
<keyword evidence="3" id="KW-0472">Membrane</keyword>
<comment type="similarity">
    <text evidence="1 3">Belongs to the complex I 30 kDa subunit family.</text>
</comment>
<keyword evidence="3" id="KW-0874">Quinone</keyword>
<evidence type="ECO:0000313" key="7">
    <source>
        <dbReference type="Proteomes" id="UP001597114"/>
    </source>
</evidence>
<evidence type="ECO:0000313" key="6">
    <source>
        <dbReference type="EMBL" id="MFD1516401.1"/>
    </source>
</evidence>
<keyword evidence="6" id="KW-0560">Oxidoreductase</keyword>
<dbReference type="EMBL" id="JBHUCO010000002">
    <property type="protein sequence ID" value="MFD1516401.1"/>
    <property type="molecule type" value="Genomic_DNA"/>
</dbReference>
<comment type="subcellular location">
    <subcellularLocation>
        <location evidence="3">Cell membrane</location>
        <topology evidence="3">Peripheral membrane protein</topology>
        <orientation evidence="3">Cytoplasmic side</orientation>
    </subcellularLocation>
</comment>
<dbReference type="Proteomes" id="UP001597114">
    <property type="component" value="Unassembled WGS sequence"/>
</dbReference>
<comment type="subunit">
    <text evidence="3">NDH-1 is composed of 14 different subunits. Subunits NuoB, C, D, E, F, and G constitute the peripheral sector of the complex.</text>
</comment>
<keyword evidence="7" id="KW-1185">Reference proteome</keyword>
<evidence type="ECO:0000256" key="2">
    <source>
        <dbReference type="ARBA" id="ARBA00022448"/>
    </source>
</evidence>
<feature type="compositionally biased region" description="Polar residues" evidence="4">
    <location>
        <begin position="1"/>
        <end position="11"/>
    </location>
</feature>
<dbReference type="PANTHER" id="PTHR10884">
    <property type="entry name" value="NADH DEHYDROGENASE UBIQUINONE IRON-SULFUR PROTEIN 3"/>
    <property type="match status" value="1"/>
</dbReference>
<organism evidence="6 7">
    <name type="scientific">Pseudonocardia yunnanensis</name>
    <dbReference type="NCBI Taxonomy" id="58107"/>
    <lineage>
        <taxon>Bacteria</taxon>
        <taxon>Bacillati</taxon>
        <taxon>Actinomycetota</taxon>
        <taxon>Actinomycetes</taxon>
        <taxon>Pseudonocardiales</taxon>
        <taxon>Pseudonocardiaceae</taxon>
        <taxon>Pseudonocardia</taxon>
    </lineage>
</organism>
<gene>
    <name evidence="3" type="primary">nuoC</name>
    <name evidence="6" type="ORF">ACFSJD_02825</name>
</gene>
<dbReference type="SUPFAM" id="SSF143243">
    <property type="entry name" value="Nqo5-like"/>
    <property type="match status" value="1"/>
</dbReference>
<evidence type="ECO:0000259" key="5">
    <source>
        <dbReference type="Pfam" id="PF00329"/>
    </source>
</evidence>
<dbReference type="Pfam" id="PF00329">
    <property type="entry name" value="Complex1_30kDa"/>
    <property type="match status" value="1"/>
</dbReference>
<comment type="catalytic activity">
    <reaction evidence="3">
        <text>a quinone + NADH + 5 H(+)(in) = a quinol + NAD(+) + 4 H(+)(out)</text>
        <dbReference type="Rhea" id="RHEA:57888"/>
        <dbReference type="ChEBI" id="CHEBI:15378"/>
        <dbReference type="ChEBI" id="CHEBI:24646"/>
        <dbReference type="ChEBI" id="CHEBI:57540"/>
        <dbReference type="ChEBI" id="CHEBI:57945"/>
        <dbReference type="ChEBI" id="CHEBI:132124"/>
    </reaction>
</comment>
<comment type="caution">
    <text evidence="6">The sequence shown here is derived from an EMBL/GenBank/DDBJ whole genome shotgun (WGS) entry which is preliminary data.</text>
</comment>
<name>A0ABW4EN81_9PSEU</name>
<dbReference type="NCBIfam" id="NF005856">
    <property type="entry name" value="PRK07785.1"/>
    <property type="match status" value="1"/>
</dbReference>
<comment type="function">
    <text evidence="3">NDH-1 shuttles electrons from NADH, via FMN and iron-sulfur (Fe-S) centers, to quinones in the respiratory chain. The immediate electron acceptor for the enzyme in this species is believed to be a menaquinone. Couples the redox reaction to proton translocation (for every two electrons transferred, four hydrogen ions are translocated across the cytoplasmic membrane), and thus conserves the redox energy in a proton gradient.</text>
</comment>
<keyword evidence="2 3" id="KW-0813">Transport</keyword>
<accession>A0ABW4EN81</accession>
<evidence type="ECO:0000256" key="4">
    <source>
        <dbReference type="SAM" id="MobiDB-lite"/>
    </source>
</evidence>
<feature type="compositionally biased region" description="Polar residues" evidence="4">
    <location>
        <begin position="21"/>
        <end position="31"/>
    </location>
</feature>
<feature type="domain" description="NADH:ubiquinone oxidoreductase 30kDa subunit" evidence="5">
    <location>
        <begin position="149"/>
        <end position="270"/>
    </location>
</feature>
<protein>
    <recommendedName>
        <fullName evidence="3">NADH-quinone oxidoreductase subunit C</fullName>
        <ecNumber evidence="3">7.1.1.-</ecNumber>
    </recommendedName>
    <alternativeName>
        <fullName evidence="3">NADH dehydrogenase I subunit C</fullName>
    </alternativeName>
    <alternativeName>
        <fullName evidence="3">NDH-1 subunit C</fullName>
    </alternativeName>
</protein>
<dbReference type="Gene3D" id="3.30.460.80">
    <property type="entry name" value="NADH:ubiquinone oxidoreductase, 30kDa subunit"/>
    <property type="match status" value="1"/>
</dbReference>
<dbReference type="NCBIfam" id="TIGR01961">
    <property type="entry name" value="NuoC_fam"/>
    <property type="match status" value="1"/>
</dbReference>
<sequence>MADEQNGTSGTSKEKAEATGGPQSSAESSGPDTAAQRAAGGEPPAGGEPEQTETAIDAHVNGQTPEGGTRIPAGGTRERHGMFGVSGSGDTSGFGGLRLPGHVPAPAERPFGGWFDEFADDFGDALAERGIPRGAVQQITIDRGEITFYVRPDHIRELCRTLRDDEGLRFELCSSVSGVDYGEGVAQRLHVVYHLTSMTYRRRIRLEVALDVDDPHVQSVVDVYPTADWHERETWDMFGVIFDGHPALTRILMPDDWEGHPQRKDYPLGGIPVEYKGAEIPPPDQRRSYT</sequence>
<keyword evidence="3" id="KW-1003">Cell membrane</keyword>
<proteinExistence type="inferred from homology"/>
<evidence type="ECO:0000256" key="1">
    <source>
        <dbReference type="ARBA" id="ARBA00007569"/>
    </source>
</evidence>
<dbReference type="InterPro" id="IPR010218">
    <property type="entry name" value="NADH_DH_suC"/>
</dbReference>
<dbReference type="InterPro" id="IPR037232">
    <property type="entry name" value="NADH_quin_OxRdtase_su_C/D-like"/>
</dbReference>
<reference evidence="7" key="1">
    <citation type="journal article" date="2019" name="Int. J. Syst. Evol. Microbiol.">
        <title>The Global Catalogue of Microorganisms (GCM) 10K type strain sequencing project: providing services to taxonomists for standard genome sequencing and annotation.</title>
        <authorList>
            <consortium name="The Broad Institute Genomics Platform"/>
            <consortium name="The Broad Institute Genome Sequencing Center for Infectious Disease"/>
            <person name="Wu L."/>
            <person name="Ma J."/>
        </authorList>
    </citation>
    <scope>NUCLEOTIDE SEQUENCE [LARGE SCALE GENOMIC DNA]</scope>
    <source>
        <strain evidence="7">CCM 7043</strain>
    </source>
</reference>
<dbReference type="HAMAP" id="MF_01357">
    <property type="entry name" value="NDH1_NuoC"/>
    <property type="match status" value="1"/>
</dbReference>